<dbReference type="InterPro" id="IPR039420">
    <property type="entry name" value="WalR-like"/>
</dbReference>
<gene>
    <name evidence="8" type="ORF">FHR34_005115</name>
</gene>
<dbReference type="SUPFAM" id="SSF46894">
    <property type="entry name" value="C-terminal effector domain of the bipartite response regulators"/>
    <property type="match status" value="1"/>
</dbReference>
<dbReference type="InterPro" id="IPR000792">
    <property type="entry name" value="Tscrpt_reg_LuxR_C"/>
</dbReference>
<dbReference type="GO" id="GO:0006355">
    <property type="term" value="P:regulation of DNA-templated transcription"/>
    <property type="evidence" value="ECO:0007669"/>
    <property type="project" value="InterPro"/>
</dbReference>
<dbReference type="InterPro" id="IPR058245">
    <property type="entry name" value="NreC/VraR/RcsB-like_REC"/>
</dbReference>
<dbReference type="PROSITE" id="PS50043">
    <property type="entry name" value="HTH_LUXR_2"/>
    <property type="match status" value="1"/>
</dbReference>
<dbReference type="PROSITE" id="PS50110">
    <property type="entry name" value="RESPONSE_REGULATORY"/>
    <property type="match status" value="1"/>
</dbReference>
<dbReference type="InterPro" id="IPR011006">
    <property type="entry name" value="CheY-like_superfamily"/>
</dbReference>
<feature type="modified residue" description="4-aspartylphosphate" evidence="5">
    <location>
        <position position="57"/>
    </location>
</feature>
<keyword evidence="1 5" id="KW-0597">Phosphoprotein</keyword>
<evidence type="ECO:0000259" key="7">
    <source>
        <dbReference type="PROSITE" id="PS50110"/>
    </source>
</evidence>
<dbReference type="PANTHER" id="PTHR43214">
    <property type="entry name" value="TWO-COMPONENT RESPONSE REGULATOR"/>
    <property type="match status" value="1"/>
</dbReference>
<dbReference type="Pfam" id="PF00196">
    <property type="entry name" value="GerE"/>
    <property type="match status" value="1"/>
</dbReference>
<evidence type="ECO:0000256" key="2">
    <source>
        <dbReference type="ARBA" id="ARBA00023015"/>
    </source>
</evidence>
<dbReference type="Pfam" id="PF00072">
    <property type="entry name" value="Response_reg"/>
    <property type="match status" value="1"/>
</dbReference>
<evidence type="ECO:0000313" key="8">
    <source>
        <dbReference type="EMBL" id="MBB4926122.1"/>
    </source>
</evidence>
<name>A0A7W7R655_KITKI</name>
<evidence type="ECO:0000313" key="9">
    <source>
        <dbReference type="Proteomes" id="UP000540506"/>
    </source>
</evidence>
<dbReference type="PRINTS" id="PR00038">
    <property type="entry name" value="HTHLUXR"/>
</dbReference>
<dbReference type="RefSeq" id="WP_184938903.1">
    <property type="nucleotide sequence ID" value="NZ_JACHJV010000001.1"/>
</dbReference>
<keyword evidence="4" id="KW-0804">Transcription</keyword>
<evidence type="ECO:0000256" key="4">
    <source>
        <dbReference type="ARBA" id="ARBA00023163"/>
    </source>
</evidence>
<dbReference type="PROSITE" id="PS00622">
    <property type="entry name" value="HTH_LUXR_1"/>
    <property type="match status" value="1"/>
</dbReference>
<keyword evidence="2" id="KW-0805">Transcription regulation</keyword>
<feature type="domain" description="HTH luxR-type" evidence="6">
    <location>
        <begin position="152"/>
        <end position="221"/>
    </location>
</feature>
<evidence type="ECO:0000256" key="3">
    <source>
        <dbReference type="ARBA" id="ARBA00023125"/>
    </source>
</evidence>
<reference evidence="8 9" key="1">
    <citation type="submission" date="2020-08" db="EMBL/GenBank/DDBJ databases">
        <title>Sequencing the genomes of 1000 actinobacteria strains.</title>
        <authorList>
            <person name="Klenk H.-P."/>
        </authorList>
    </citation>
    <scope>NUCLEOTIDE SEQUENCE [LARGE SCALE GENOMIC DNA]</scope>
    <source>
        <strain evidence="8 9">DSM 41654</strain>
    </source>
</reference>
<dbReference type="AlphaFoldDB" id="A0A7W7R655"/>
<evidence type="ECO:0000259" key="6">
    <source>
        <dbReference type="PROSITE" id="PS50043"/>
    </source>
</evidence>
<protein>
    <submittedName>
        <fullName evidence="8">DNA-binding NarL/FixJ family response regulator</fullName>
    </submittedName>
</protein>
<dbReference type="InterPro" id="IPR001789">
    <property type="entry name" value="Sig_transdc_resp-reg_receiver"/>
</dbReference>
<dbReference type="EMBL" id="JACHJV010000001">
    <property type="protein sequence ID" value="MBB4926122.1"/>
    <property type="molecule type" value="Genomic_DNA"/>
</dbReference>
<comment type="caution">
    <text evidence="8">The sequence shown here is derived from an EMBL/GenBank/DDBJ whole genome shotgun (WGS) entry which is preliminary data.</text>
</comment>
<evidence type="ECO:0000256" key="1">
    <source>
        <dbReference type="ARBA" id="ARBA00022553"/>
    </source>
</evidence>
<dbReference type="Proteomes" id="UP000540506">
    <property type="component" value="Unassembled WGS sequence"/>
</dbReference>
<feature type="domain" description="Response regulatory" evidence="7">
    <location>
        <begin position="7"/>
        <end position="130"/>
    </location>
</feature>
<keyword evidence="3 8" id="KW-0238">DNA-binding</keyword>
<dbReference type="SMART" id="SM00448">
    <property type="entry name" value="REC"/>
    <property type="match status" value="1"/>
</dbReference>
<organism evidence="8 9">
    <name type="scientific">Kitasatospora kifunensis</name>
    <name type="common">Streptomyces kifunensis</name>
    <dbReference type="NCBI Taxonomy" id="58351"/>
    <lineage>
        <taxon>Bacteria</taxon>
        <taxon>Bacillati</taxon>
        <taxon>Actinomycetota</taxon>
        <taxon>Actinomycetes</taxon>
        <taxon>Kitasatosporales</taxon>
        <taxon>Streptomycetaceae</taxon>
        <taxon>Kitasatospora</taxon>
    </lineage>
</organism>
<accession>A0A7W7R655</accession>
<dbReference type="CDD" id="cd06170">
    <property type="entry name" value="LuxR_C_like"/>
    <property type="match status" value="1"/>
</dbReference>
<sequence length="221" mass="23868">MANTRLRIVLAEDAVLLREGLVELLERFGHEVVAAVGDSRDLITAVDEHLPDIVVTDVRMPPDFKDDGLRAAMDLRGRFPALAVLVLTQYATTAYACELLESGEHSRGGLGYLLKDRIGGVAEFLAAIDCVATGGTVIDPEVIHQLMGRRQVDEPLGRLTPREREVLGLMAEGKTNAAIAAALNVSQPTVAKGIGSIFLKFGLSEDDGHRRVLAVLTYLRS</sequence>
<keyword evidence="9" id="KW-1185">Reference proteome</keyword>
<dbReference type="CDD" id="cd17535">
    <property type="entry name" value="REC_NarL-like"/>
    <property type="match status" value="1"/>
</dbReference>
<dbReference type="PANTHER" id="PTHR43214:SF24">
    <property type="entry name" value="TRANSCRIPTIONAL REGULATORY PROTEIN NARL-RELATED"/>
    <property type="match status" value="1"/>
</dbReference>
<dbReference type="SMART" id="SM00421">
    <property type="entry name" value="HTH_LUXR"/>
    <property type="match status" value="1"/>
</dbReference>
<proteinExistence type="predicted"/>
<dbReference type="InterPro" id="IPR016032">
    <property type="entry name" value="Sig_transdc_resp-reg_C-effctor"/>
</dbReference>
<evidence type="ECO:0000256" key="5">
    <source>
        <dbReference type="PROSITE-ProRule" id="PRU00169"/>
    </source>
</evidence>
<dbReference type="GO" id="GO:0000160">
    <property type="term" value="P:phosphorelay signal transduction system"/>
    <property type="evidence" value="ECO:0007669"/>
    <property type="project" value="InterPro"/>
</dbReference>
<dbReference type="Gene3D" id="3.40.50.2300">
    <property type="match status" value="1"/>
</dbReference>
<dbReference type="SUPFAM" id="SSF52172">
    <property type="entry name" value="CheY-like"/>
    <property type="match status" value="1"/>
</dbReference>
<dbReference type="GO" id="GO:0003677">
    <property type="term" value="F:DNA binding"/>
    <property type="evidence" value="ECO:0007669"/>
    <property type="project" value="UniProtKB-KW"/>
</dbReference>